<keyword evidence="8" id="KW-0540">Nuclease</keyword>
<dbReference type="HAMAP" id="MF_00149">
    <property type="entry name" value="DNA_mis_repair"/>
    <property type="match status" value="1"/>
</dbReference>
<dbReference type="CDD" id="cd16926">
    <property type="entry name" value="HATPase_MutL-MLH-PMS-like"/>
    <property type="match status" value="1"/>
</dbReference>
<dbReference type="InterPro" id="IPR020667">
    <property type="entry name" value="DNA_mismatch_repair_MutL"/>
</dbReference>
<gene>
    <name evidence="5 8" type="primary">mutL</name>
    <name evidence="8" type="ORF">HCJ96_12875</name>
</gene>
<dbReference type="InterPro" id="IPR037198">
    <property type="entry name" value="MutL_C_sf"/>
</dbReference>
<comment type="function">
    <text evidence="5">This protein is involved in the repair of mismatches in DNA. It is required for dam-dependent methyl-directed DNA mismatch repair. May act as a 'molecular matchmaker', a protein that promotes the formation of a stable complex between two or more DNA-binding proteins in an ATP-dependent manner without itself being part of a final effector complex.</text>
</comment>
<comment type="similarity">
    <text evidence="1 5">Belongs to the DNA mismatch repair MutL/HexB family.</text>
</comment>
<keyword evidence="9" id="KW-1185">Reference proteome</keyword>
<keyword evidence="8" id="KW-0255">Endonuclease</keyword>
<dbReference type="NCBIfam" id="TIGR00585">
    <property type="entry name" value="mutl"/>
    <property type="match status" value="1"/>
</dbReference>
<dbReference type="InterPro" id="IPR036890">
    <property type="entry name" value="HATPase_C_sf"/>
</dbReference>
<dbReference type="EMBL" id="JAATNW010000006">
    <property type="protein sequence ID" value="NMH60924.1"/>
    <property type="molecule type" value="Genomic_DNA"/>
</dbReference>
<dbReference type="InterPro" id="IPR014762">
    <property type="entry name" value="DNA_mismatch_repair_CS"/>
</dbReference>
<evidence type="ECO:0000259" key="7">
    <source>
        <dbReference type="SMART" id="SM01340"/>
    </source>
</evidence>
<dbReference type="Proteomes" id="UP000709336">
    <property type="component" value="Unassembled WGS sequence"/>
</dbReference>
<dbReference type="SMART" id="SM01340">
    <property type="entry name" value="DNA_mis_repair"/>
    <property type="match status" value="1"/>
</dbReference>
<evidence type="ECO:0000256" key="3">
    <source>
        <dbReference type="ARBA" id="ARBA00022763"/>
    </source>
</evidence>
<evidence type="ECO:0000256" key="4">
    <source>
        <dbReference type="ARBA" id="ARBA00023204"/>
    </source>
</evidence>
<evidence type="ECO:0000313" key="8">
    <source>
        <dbReference type="EMBL" id="NMH60924.1"/>
    </source>
</evidence>
<dbReference type="Pfam" id="PF01119">
    <property type="entry name" value="DNA_mis_repair"/>
    <property type="match status" value="1"/>
</dbReference>
<keyword evidence="4 5" id="KW-0234">DNA repair</keyword>
<feature type="domain" description="DNA mismatch repair protein S5" evidence="7">
    <location>
        <begin position="211"/>
        <end position="329"/>
    </location>
</feature>
<organism evidence="8 9">
    <name type="scientific">Alteromonas ponticola</name>
    <dbReference type="NCBI Taxonomy" id="2720613"/>
    <lineage>
        <taxon>Bacteria</taxon>
        <taxon>Pseudomonadati</taxon>
        <taxon>Pseudomonadota</taxon>
        <taxon>Gammaproteobacteria</taxon>
        <taxon>Alteromonadales</taxon>
        <taxon>Alteromonadaceae</taxon>
        <taxon>Alteromonas/Salinimonas group</taxon>
        <taxon>Alteromonas</taxon>
    </lineage>
</organism>
<dbReference type="InterPro" id="IPR038973">
    <property type="entry name" value="MutL/Mlh/Pms-like"/>
</dbReference>
<dbReference type="PROSITE" id="PS00058">
    <property type="entry name" value="DNA_MISMATCH_REPAIR_1"/>
    <property type="match status" value="1"/>
</dbReference>
<comment type="caution">
    <text evidence="8">The sequence shown here is derived from an EMBL/GenBank/DDBJ whole genome shotgun (WGS) entry which is preliminary data.</text>
</comment>
<dbReference type="InterPro" id="IPR014721">
    <property type="entry name" value="Ribsml_uS5_D2-typ_fold_subgr"/>
</dbReference>
<dbReference type="InterPro" id="IPR042121">
    <property type="entry name" value="MutL_C_regsub"/>
</dbReference>
<dbReference type="InterPro" id="IPR002099">
    <property type="entry name" value="MutL/Mlh/PMS"/>
</dbReference>
<name>A0ABX1R4E4_9ALTE</name>
<dbReference type="CDD" id="cd03482">
    <property type="entry name" value="MutL_Trans_MutL"/>
    <property type="match status" value="1"/>
</dbReference>
<evidence type="ECO:0000256" key="1">
    <source>
        <dbReference type="ARBA" id="ARBA00006082"/>
    </source>
</evidence>
<feature type="region of interest" description="Disordered" evidence="6">
    <location>
        <begin position="361"/>
        <end position="391"/>
    </location>
</feature>
<dbReference type="SUPFAM" id="SSF118116">
    <property type="entry name" value="DNA mismatch repair protein MutL"/>
    <property type="match status" value="1"/>
</dbReference>
<dbReference type="RefSeq" id="WP_169211465.1">
    <property type="nucleotide sequence ID" value="NZ_JAATNW010000006.1"/>
</dbReference>
<keyword evidence="8" id="KW-0378">Hydrolase</keyword>
<evidence type="ECO:0000256" key="2">
    <source>
        <dbReference type="ARBA" id="ARBA00021975"/>
    </source>
</evidence>
<dbReference type="Pfam" id="PF13589">
    <property type="entry name" value="HATPase_c_3"/>
    <property type="match status" value="1"/>
</dbReference>
<dbReference type="SUPFAM" id="SSF55874">
    <property type="entry name" value="ATPase domain of HSP90 chaperone/DNA topoisomerase II/histidine kinase"/>
    <property type="match status" value="1"/>
</dbReference>
<evidence type="ECO:0000313" key="9">
    <source>
        <dbReference type="Proteomes" id="UP000709336"/>
    </source>
</evidence>
<dbReference type="Gene3D" id="3.30.1370.100">
    <property type="entry name" value="MutL, C-terminal domain, regulatory subdomain"/>
    <property type="match status" value="1"/>
</dbReference>
<dbReference type="GO" id="GO:0004519">
    <property type="term" value="F:endonuclease activity"/>
    <property type="evidence" value="ECO:0007669"/>
    <property type="project" value="UniProtKB-KW"/>
</dbReference>
<sequence>MPIKLLPPQLANQIAAGEVVERPASVVKELVENSIDAGSTQIEIDIEKGGHKRIKIRDNGQGIARDELELALSRHATSKIATLDDLEQILSLGFRGEALASISSVSRLTLTSKPAHQDQAWQAHCHGRDMAVKLNPVAHPDGTTIDAADLFYNTPARRKFLRTEKTEFQHIDDMVKRIALSHHTVGFVLRHNGKAVRKFVARSEHNKSKRIADVVGQKFLNNSTYLKTDYDGVKIEAWLGSLSEIRSSNDCQFSFVNGRGMRDKLILHALRQAYEMTWGIAEQPAFVVFLAVPARDVDVNVHPAKHEVRFQQARLVHDFIVQVVSQALGEDSPDKASKGGYQHQPAHDYIQPLAYAVNEHATSHTEARSDYPTSTGGSVPRQSSPSSSRPSVNYNSAFTALMTPSYDPQFNDKSTLDVIKLSSDYRLYVVNDSAYLLASKQVVATSITAQIRSASLGQPLLMPVAVELQSEAQHQVELLRSMHFKIDQVAGKVRLQQVPAGCRHLPWVVLFPKLLTHTADNAETLLKETLGGYDEWDEHVIQHGWHWFDAQSVERQEQLVRENAPAISTSTLISHWN</sequence>
<dbReference type="InterPro" id="IPR013507">
    <property type="entry name" value="DNA_mismatch_S5_2-like"/>
</dbReference>
<reference evidence="8 9" key="1">
    <citation type="submission" date="2020-03" db="EMBL/GenBank/DDBJ databases">
        <title>Alteromonas ponticola sp. nov., isolated from seawater.</title>
        <authorList>
            <person name="Yoon J.-H."/>
            <person name="Kim Y.-O."/>
        </authorList>
    </citation>
    <scope>NUCLEOTIDE SEQUENCE [LARGE SCALE GENOMIC DNA]</scope>
    <source>
        <strain evidence="8 9">MYP5</strain>
    </source>
</reference>
<evidence type="ECO:0000256" key="5">
    <source>
        <dbReference type="HAMAP-Rule" id="MF_00149"/>
    </source>
</evidence>
<accession>A0ABX1R4E4</accession>
<protein>
    <recommendedName>
        <fullName evidence="2 5">DNA mismatch repair protein MutL</fullName>
    </recommendedName>
</protein>
<keyword evidence="3 5" id="KW-0227">DNA damage</keyword>
<evidence type="ECO:0000256" key="6">
    <source>
        <dbReference type="SAM" id="MobiDB-lite"/>
    </source>
</evidence>
<dbReference type="Gene3D" id="3.30.565.10">
    <property type="entry name" value="Histidine kinase-like ATPase, C-terminal domain"/>
    <property type="match status" value="1"/>
</dbReference>
<feature type="compositionally biased region" description="Low complexity" evidence="6">
    <location>
        <begin position="378"/>
        <end position="391"/>
    </location>
</feature>
<dbReference type="Gene3D" id="3.30.230.10">
    <property type="match status" value="1"/>
</dbReference>
<proteinExistence type="inferred from homology"/>
<dbReference type="SUPFAM" id="SSF54211">
    <property type="entry name" value="Ribosomal protein S5 domain 2-like"/>
    <property type="match status" value="1"/>
</dbReference>
<dbReference type="PANTHER" id="PTHR10073">
    <property type="entry name" value="DNA MISMATCH REPAIR PROTEIN MLH, PMS, MUTL"/>
    <property type="match status" value="1"/>
</dbReference>
<dbReference type="PANTHER" id="PTHR10073:SF12">
    <property type="entry name" value="DNA MISMATCH REPAIR PROTEIN MLH1"/>
    <property type="match status" value="1"/>
</dbReference>
<dbReference type="InterPro" id="IPR020568">
    <property type="entry name" value="Ribosomal_Su5_D2-typ_SF"/>
</dbReference>